<dbReference type="AlphaFoldDB" id="A0A060HPV5"/>
<keyword evidence="1" id="KW-0472">Membrane</keyword>
<dbReference type="STRING" id="926571.NVIE_028890"/>
<evidence type="ECO:0000256" key="1">
    <source>
        <dbReference type="SAM" id="Phobius"/>
    </source>
</evidence>
<accession>A0A060HPV5</accession>
<dbReference type="Proteomes" id="UP000027093">
    <property type="component" value="Chromosome"/>
</dbReference>
<keyword evidence="3" id="KW-1185">Reference proteome</keyword>
<evidence type="ECO:0000313" key="2">
    <source>
        <dbReference type="EMBL" id="AIC17165.1"/>
    </source>
</evidence>
<keyword evidence="1" id="KW-1133">Transmembrane helix</keyword>
<gene>
    <name evidence="2" type="ORF">NVIE_028890</name>
</gene>
<organism evidence="2 3">
    <name type="scientific">Nitrososphaera viennensis EN76</name>
    <dbReference type="NCBI Taxonomy" id="926571"/>
    <lineage>
        <taxon>Archaea</taxon>
        <taxon>Nitrososphaerota</taxon>
        <taxon>Nitrososphaeria</taxon>
        <taxon>Nitrososphaerales</taxon>
        <taxon>Nitrososphaeraceae</taxon>
        <taxon>Nitrososphaera</taxon>
    </lineage>
</organism>
<proteinExistence type="predicted"/>
<dbReference type="RefSeq" id="WP_075055773.1">
    <property type="nucleotide sequence ID" value="NZ_CP007536.1"/>
</dbReference>
<keyword evidence="1" id="KW-0812">Transmembrane</keyword>
<dbReference type="GeneID" id="74948123"/>
<dbReference type="EMBL" id="CP007536">
    <property type="protein sequence ID" value="AIC17165.1"/>
    <property type="molecule type" value="Genomic_DNA"/>
</dbReference>
<evidence type="ECO:0000313" key="3">
    <source>
        <dbReference type="Proteomes" id="UP000027093"/>
    </source>
</evidence>
<reference evidence="2 3" key="1">
    <citation type="journal article" date="2014" name="Int. J. Syst. Evol. Microbiol.">
        <title>Nitrososphaera viennensis gen. nov., sp. nov., an aerobic and mesophilic, ammonia-oxidizing archaeon from soil and a member of the archaeal phylum Thaumarchaeota.</title>
        <authorList>
            <person name="Stieglmeier M."/>
            <person name="Klingl A."/>
            <person name="Alves R.J."/>
            <person name="Rittmann S.K."/>
            <person name="Melcher M."/>
            <person name="Leisch N."/>
            <person name="Schleper C."/>
        </authorList>
    </citation>
    <scope>NUCLEOTIDE SEQUENCE [LARGE SCALE GENOMIC DNA]</scope>
    <source>
        <strain evidence="2">EN76</strain>
    </source>
</reference>
<dbReference type="KEGG" id="nvn:NVIE_028890"/>
<feature type="transmembrane region" description="Helical" evidence="1">
    <location>
        <begin position="7"/>
        <end position="29"/>
    </location>
</feature>
<sequence>MSESKKDALLVGIAVAAVGGLITGIFSILQLTQQANEFRVQEQELAVMKNQTGLMREALVKQSHIVMYAIPRTGFDKEESTTYTIKGGANGTASVIDVTTSPQVNIMRLHENETFTINVFLTNVGNSVAYLDSYHVNIVPELGTNITNMIGSLQKRIDAVLEPDSKVMSFPITITVSKDFAPKGKIVIEVLHDSGINKVLLEYNYIAE</sequence>
<name>A0A060HPV5_9ARCH</name>
<protein>
    <submittedName>
        <fullName evidence="2">Uncharacterized protein</fullName>
    </submittedName>
</protein>
<dbReference type="HOGENOM" id="CLU_1318575_0_0_2"/>